<feature type="transmembrane region" description="Helical" evidence="8">
    <location>
        <begin position="235"/>
        <end position="259"/>
    </location>
</feature>
<feature type="transmembrane region" description="Helical" evidence="8">
    <location>
        <begin position="180"/>
        <end position="197"/>
    </location>
</feature>
<feature type="transmembrane region" description="Helical" evidence="8">
    <location>
        <begin position="127"/>
        <end position="145"/>
    </location>
</feature>
<evidence type="ECO:0008006" key="11">
    <source>
        <dbReference type="Google" id="ProtNLM"/>
    </source>
</evidence>
<keyword evidence="6 8" id="KW-1133">Transmembrane helix</keyword>
<dbReference type="PANTHER" id="PTHR33908">
    <property type="entry name" value="MANNOSYLTRANSFERASE YKCB-RELATED"/>
    <property type="match status" value="1"/>
</dbReference>
<dbReference type="GO" id="GO:0005886">
    <property type="term" value="C:plasma membrane"/>
    <property type="evidence" value="ECO:0007669"/>
    <property type="project" value="UniProtKB-SubCell"/>
</dbReference>
<comment type="caution">
    <text evidence="9">The sequence shown here is derived from an EMBL/GenBank/DDBJ whole genome shotgun (WGS) entry which is preliminary data.</text>
</comment>
<keyword evidence="5 8" id="KW-0812">Transmembrane</keyword>
<organism evidence="9 10">
    <name type="scientific">Candidatus Collierbacteria bacterium RIFOXYB1_FULL_49_13</name>
    <dbReference type="NCBI Taxonomy" id="1817728"/>
    <lineage>
        <taxon>Bacteria</taxon>
        <taxon>Candidatus Collieribacteriota</taxon>
    </lineage>
</organism>
<evidence type="ECO:0000256" key="7">
    <source>
        <dbReference type="ARBA" id="ARBA00023136"/>
    </source>
</evidence>
<feature type="transmembrane region" description="Helical" evidence="8">
    <location>
        <begin position="12"/>
        <end position="33"/>
    </location>
</feature>
<evidence type="ECO:0000256" key="3">
    <source>
        <dbReference type="ARBA" id="ARBA00022676"/>
    </source>
</evidence>
<proteinExistence type="predicted"/>
<feature type="transmembrane region" description="Helical" evidence="8">
    <location>
        <begin position="95"/>
        <end position="115"/>
    </location>
</feature>
<comment type="subcellular location">
    <subcellularLocation>
        <location evidence="1">Cell membrane</location>
        <topology evidence="1">Multi-pass membrane protein</topology>
    </subcellularLocation>
</comment>
<gene>
    <name evidence="9" type="ORF">A2368_03070</name>
</gene>
<keyword evidence="7 8" id="KW-0472">Membrane</keyword>
<evidence type="ECO:0000256" key="4">
    <source>
        <dbReference type="ARBA" id="ARBA00022679"/>
    </source>
</evidence>
<keyword evidence="3" id="KW-0328">Glycosyltransferase</keyword>
<feature type="transmembrane region" description="Helical" evidence="8">
    <location>
        <begin position="151"/>
        <end position="173"/>
    </location>
</feature>
<evidence type="ECO:0000313" key="9">
    <source>
        <dbReference type="EMBL" id="OGD76889.1"/>
    </source>
</evidence>
<dbReference type="PANTHER" id="PTHR33908:SF11">
    <property type="entry name" value="MEMBRANE PROTEIN"/>
    <property type="match status" value="1"/>
</dbReference>
<evidence type="ECO:0000256" key="1">
    <source>
        <dbReference type="ARBA" id="ARBA00004651"/>
    </source>
</evidence>
<feature type="transmembrane region" description="Helical" evidence="8">
    <location>
        <begin position="291"/>
        <end position="308"/>
    </location>
</feature>
<protein>
    <recommendedName>
        <fullName evidence="11">Glycosyltransferase RgtA/B/C/D-like domain-containing protein</fullName>
    </recommendedName>
</protein>
<evidence type="ECO:0000256" key="6">
    <source>
        <dbReference type="ARBA" id="ARBA00022989"/>
    </source>
</evidence>
<accession>A0A1F5FBD6</accession>
<keyword evidence="2" id="KW-1003">Cell membrane</keyword>
<evidence type="ECO:0000313" key="10">
    <source>
        <dbReference type="Proteomes" id="UP000176682"/>
    </source>
</evidence>
<dbReference type="GO" id="GO:0009103">
    <property type="term" value="P:lipopolysaccharide biosynthetic process"/>
    <property type="evidence" value="ECO:0007669"/>
    <property type="project" value="UniProtKB-ARBA"/>
</dbReference>
<feature type="transmembrane region" description="Helical" evidence="8">
    <location>
        <begin position="339"/>
        <end position="358"/>
    </location>
</feature>
<dbReference type="GO" id="GO:0016763">
    <property type="term" value="F:pentosyltransferase activity"/>
    <property type="evidence" value="ECO:0007669"/>
    <property type="project" value="TreeGrafter"/>
</dbReference>
<dbReference type="EMBL" id="MFAM01000066">
    <property type="protein sequence ID" value="OGD76889.1"/>
    <property type="molecule type" value="Genomic_DNA"/>
</dbReference>
<dbReference type="Proteomes" id="UP000176682">
    <property type="component" value="Unassembled WGS sequence"/>
</dbReference>
<evidence type="ECO:0000256" key="8">
    <source>
        <dbReference type="SAM" id="Phobius"/>
    </source>
</evidence>
<evidence type="ECO:0000256" key="2">
    <source>
        <dbReference type="ARBA" id="ARBA00022475"/>
    </source>
</evidence>
<name>A0A1F5FBD6_9BACT</name>
<feature type="transmembrane region" description="Helical" evidence="8">
    <location>
        <begin position="203"/>
        <end position="223"/>
    </location>
</feature>
<evidence type="ECO:0000256" key="5">
    <source>
        <dbReference type="ARBA" id="ARBA00022692"/>
    </source>
</evidence>
<feature type="transmembrane region" description="Helical" evidence="8">
    <location>
        <begin position="265"/>
        <end position="284"/>
    </location>
</feature>
<keyword evidence="4" id="KW-0808">Transferase</keyword>
<feature type="transmembrane region" description="Helical" evidence="8">
    <location>
        <begin position="314"/>
        <end position="332"/>
    </location>
</feature>
<sequence length="488" mass="56182">MPSQTTTGWLKTRIFEVLFLLVCLAFGLFLRLYHLDTDLLFHRDQGLHSLSIWRIWHDQDLTLLGHPSDVDGLFHSPVYYYLMLPAYFLSGGDPVAASVFQILFEFLTLPFFYLGIKHLFGKPTARLSILFYAVSYGLICYSRWLVNVTPILPFSHLLLYSLVFNFPLLAFFSAGIITQLNAAVGVFLFPFLVFFYIKKFKTIFAGTTLFLLPALPIVLFDFLHQHIISRSVLSFSGQSGAGIGLNPLVFINNLTTFFVEINHLLIYPFFFFSSILFLIALVAFRHHHQRRLIYGFLIIPFLGLSLYQRGAISFFFISLLPLSLALISALIIRLPRALSTILIVLIISLNLSHLPHIYQPSNALIPIGNANIITLQDRKDIVDWIYQQSHGLPFSVWFYTLPYFQEEVWDYTLLWYAAPKYGYLPEKTTGFSPNDLTTSRYFYAIWEPDADHPARLEAWHQQVLANFSTPSADFVSHDLFVEKHDVFR</sequence>
<dbReference type="InterPro" id="IPR050297">
    <property type="entry name" value="LipidA_mod_glycosyltrf_83"/>
</dbReference>
<dbReference type="AlphaFoldDB" id="A0A1F5FBD6"/>
<reference evidence="9 10" key="1">
    <citation type="journal article" date="2016" name="Nat. Commun.">
        <title>Thousands of microbial genomes shed light on interconnected biogeochemical processes in an aquifer system.</title>
        <authorList>
            <person name="Anantharaman K."/>
            <person name="Brown C.T."/>
            <person name="Hug L.A."/>
            <person name="Sharon I."/>
            <person name="Castelle C.J."/>
            <person name="Probst A.J."/>
            <person name="Thomas B.C."/>
            <person name="Singh A."/>
            <person name="Wilkins M.J."/>
            <person name="Karaoz U."/>
            <person name="Brodie E.L."/>
            <person name="Williams K.H."/>
            <person name="Hubbard S.S."/>
            <person name="Banfield J.F."/>
        </authorList>
    </citation>
    <scope>NUCLEOTIDE SEQUENCE [LARGE SCALE GENOMIC DNA]</scope>
</reference>